<accession>A0A7W5FDJ9</accession>
<evidence type="ECO:0000313" key="1">
    <source>
        <dbReference type="EMBL" id="MBB3094376.1"/>
    </source>
</evidence>
<organism evidence="1 2">
    <name type="scientific">Actinoplanes campanulatus</name>
    <dbReference type="NCBI Taxonomy" id="113559"/>
    <lineage>
        <taxon>Bacteria</taxon>
        <taxon>Bacillati</taxon>
        <taxon>Actinomycetota</taxon>
        <taxon>Actinomycetes</taxon>
        <taxon>Micromonosporales</taxon>
        <taxon>Micromonosporaceae</taxon>
        <taxon>Actinoplanes</taxon>
    </lineage>
</organism>
<reference evidence="1 2" key="1">
    <citation type="submission" date="2020-08" db="EMBL/GenBank/DDBJ databases">
        <title>Genomic Encyclopedia of Type Strains, Phase III (KMG-III): the genomes of soil and plant-associated and newly described type strains.</title>
        <authorList>
            <person name="Whitman W."/>
        </authorList>
    </citation>
    <scope>NUCLEOTIDE SEQUENCE [LARGE SCALE GENOMIC DNA]</scope>
    <source>
        <strain evidence="1 2">CECT 3287</strain>
    </source>
</reference>
<protein>
    <submittedName>
        <fullName evidence="1">Uncharacterized protein</fullName>
    </submittedName>
</protein>
<dbReference type="AlphaFoldDB" id="A0A7W5FDJ9"/>
<comment type="caution">
    <text evidence="1">The sequence shown here is derived from an EMBL/GenBank/DDBJ whole genome shotgun (WGS) entry which is preliminary data.</text>
</comment>
<gene>
    <name evidence="1" type="ORF">FHR83_002028</name>
</gene>
<keyword evidence="2" id="KW-1185">Reference proteome</keyword>
<name>A0A7W5FDJ9_9ACTN</name>
<dbReference type="RefSeq" id="WP_183218657.1">
    <property type="nucleotide sequence ID" value="NZ_BMPW01000008.1"/>
</dbReference>
<evidence type="ECO:0000313" key="2">
    <source>
        <dbReference type="Proteomes" id="UP000590749"/>
    </source>
</evidence>
<dbReference type="Proteomes" id="UP000590749">
    <property type="component" value="Unassembled WGS sequence"/>
</dbReference>
<sequence>MTLTLNGTRLTVTGLPVDTGVDIVVGSSPCGRVEASSGTLDIGGCLADACRPKVDIRALDAGRLIGTTSIDLRPLGKALAGLGCELSRLPVIGKVIS</sequence>
<proteinExistence type="predicted"/>
<dbReference type="EMBL" id="JACHXF010000003">
    <property type="protein sequence ID" value="MBB3094376.1"/>
    <property type="molecule type" value="Genomic_DNA"/>
</dbReference>